<keyword evidence="2" id="KW-0812">Transmembrane</keyword>
<keyword evidence="3" id="KW-0732">Signal</keyword>
<keyword evidence="6" id="KW-0401">Integrin</keyword>
<evidence type="ECO:0000256" key="1">
    <source>
        <dbReference type="PROSITE-ProRule" id="PRU00276"/>
    </source>
</evidence>
<dbReference type="OrthoDB" id="6414084at2759"/>
<keyword evidence="2" id="KW-0472">Membrane</keyword>
<dbReference type="InterPro" id="IPR024079">
    <property type="entry name" value="MetalloPept_cat_dom_sf"/>
</dbReference>
<feature type="domain" description="Disintegrin" evidence="4">
    <location>
        <begin position="459"/>
        <end position="559"/>
    </location>
</feature>
<dbReference type="SUPFAM" id="SSF55486">
    <property type="entry name" value="Metalloproteases ('zincins'), catalytic domain"/>
    <property type="match status" value="1"/>
</dbReference>
<dbReference type="GO" id="GO:0007219">
    <property type="term" value="P:Notch signaling pathway"/>
    <property type="evidence" value="ECO:0007669"/>
    <property type="project" value="TreeGrafter"/>
</dbReference>
<feature type="transmembrane region" description="Helical" evidence="2">
    <location>
        <begin position="661"/>
        <end position="684"/>
    </location>
</feature>
<dbReference type="GO" id="GO:0005886">
    <property type="term" value="C:plasma membrane"/>
    <property type="evidence" value="ECO:0007669"/>
    <property type="project" value="TreeGrafter"/>
</dbReference>
<dbReference type="PROSITE" id="PS50215">
    <property type="entry name" value="ADAM_MEPRO"/>
    <property type="match status" value="1"/>
</dbReference>
<comment type="caution">
    <text evidence="6">The sequence shown here is derived from an EMBL/GenBank/DDBJ whole genome shotgun (WGS) entry which is preliminary data.</text>
</comment>
<dbReference type="EMBL" id="BGPR01027124">
    <property type="protein sequence ID" value="GBN97364.1"/>
    <property type="molecule type" value="Genomic_DNA"/>
</dbReference>
<dbReference type="GO" id="GO:0004222">
    <property type="term" value="F:metalloendopeptidase activity"/>
    <property type="evidence" value="ECO:0007669"/>
    <property type="project" value="InterPro"/>
</dbReference>
<feature type="active site" evidence="1">
    <location>
        <position position="393"/>
    </location>
</feature>
<dbReference type="InterPro" id="IPR001762">
    <property type="entry name" value="Disintegrin_dom"/>
</dbReference>
<dbReference type="InterPro" id="IPR036436">
    <property type="entry name" value="Disintegrin_dom_sf"/>
</dbReference>
<keyword evidence="7" id="KW-1185">Reference proteome</keyword>
<organism evidence="6 7">
    <name type="scientific">Araneus ventricosus</name>
    <name type="common">Orbweaver spider</name>
    <name type="synonym">Epeira ventricosa</name>
    <dbReference type="NCBI Taxonomy" id="182803"/>
    <lineage>
        <taxon>Eukaryota</taxon>
        <taxon>Metazoa</taxon>
        <taxon>Ecdysozoa</taxon>
        <taxon>Arthropoda</taxon>
        <taxon>Chelicerata</taxon>
        <taxon>Arachnida</taxon>
        <taxon>Araneae</taxon>
        <taxon>Araneomorphae</taxon>
        <taxon>Entelegynae</taxon>
        <taxon>Araneoidea</taxon>
        <taxon>Araneidae</taxon>
        <taxon>Araneus</taxon>
    </lineage>
</organism>
<dbReference type="SMART" id="SM00050">
    <property type="entry name" value="DISIN"/>
    <property type="match status" value="1"/>
</dbReference>
<feature type="chain" id="PRO_5021261343" evidence="3">
    <location>
        <begin position="31"/>
        <end position="703"/>
    </location>
</feature>
<evidence type="ECO:0000256" key="3">
    <source>
        <dbReference type="SAM" id="SignalP"/>
    </source>
</evidence>
<gene>
    <name evidence="6" type="primary">sup-17_1</name>
    <name evidence="6" type="ORF">AVEN_84887_1</name>
</gene>
<dbReference type="AlphaFoldDB" id="A0A4Y2T9Q2"/>
<dbReference type="PANTHER" id="PTHR45702">
    <property type="entry name" value="ADAM10/ADAM17 METALLOPEPTIDASE FAMILY MEMBER"/>
    <property type="match status" value="1"/>
</dbReference>
<dbReference type="Pfam" id="PF13688">
    <property type="entry name" value="Reprolysin_5"/>
    <property type="match status" value="1"/>
</dbReference>
<protein>
    <submittedName>
        <fullName evidence="6">Disintegrin and metalloproteinase domain-containing protein 10</fullName>
    </submittedName>
</protein>
<accession>A0A4Y2T9Q2</accession>
<keyword evidence="2" id="KW-1133">Transmembrane helix</keyword>
<dbReference type="GO" id="GO:0006509">
    <property type="term" value="P:membrane protein ectodomain proteolysis"/>
    <property type="evidence" value="ECO:0007669"/>
    <property type="project" value="TreeGrafter"/>
</dbReference>
<dbReference type="GO" id="GO:0007229">
    <property type="term" value="P:integrin-mediated signaling pathway"/>
    <property type="evidence" value="ECO:0007669"/>
    <property type="project" value="UniProtKB-KW"/>
</dbReference>
<evidence type="ECO:0000256" key="2">
    <source>
        <dbReference type="SAM" id="Phobius"/>
    </source>
</evidence>
<feature type="domain" description="Peptidase M12B" evidence="5">
    <location>
        <begin position="222"/>
        <end position="450"/>
    </location>
</feature>
<comment type="caution">
    <text evidence="1">Lacks conserved residue(s) required for the propagation of feature annotation.</text>
</comment>
<evidence type="ECO:0000259" key="5">
    <source>
        <dbReference type="PROSITE" id="PS50215"/>
    </source>
</evidence>
<feature type="signal peptide" evidence="3">
    <location>
        <begin position="1"/>
        <end position="30"/>
    </location>
</feature>
<reference evidence="6 7" key="1">
    <citation type="journal article" date="2019" name="Sci. Rep.">
        <title>Orb-weaving spider Araneus ventricosus genome elucidates the spidroin gene catalogue.</title>
        <authorList>
            <person name="Kono N."/>
            <person name="Nakamura H."/>
            <person name="Ohtoshi R."/>
            <person name="Moran D.A.P."/>
            <person name="Shinohara A."/>
            <person name="Yoshida Y."/>
            <person name="Fujiwara M."/>
            <person name="Mori M."/>
            <person name="Tomita M."/>
            <person name="Arakawa K."/>
        </authorList>
    </citation>
    <scope>NUCLEOTIDE SEQUENCE [LARGE SCALE GENOMIC DNA]</scope>
</reference>
<dbReference type="PROSITE" id="PS50214">
    <property type="entry name" value="DISINTEGRIN_2"/>
    <property type="match status" value="1"/>
</dbReference>
<name>A0A4Y2T9Q2_ARAVE</name>
<proteinExistence type="predicted"/>
<keyword evidence="1" id="KW-0862">Zinc</keyword>
<feature type="binding site" evidence="1">
    <location>
        <position position="396"/>
    </location>
    <ligand>
        <name>Zn(2+)</name>
        <dbReference type="ChEBI" id="CHEBI:29105"/>
        <note>catalytic</note>
    </ligand>
</feature>
<evidence type="ECO:0000259" key="4">
    <source>
        <dbReference type="PROSITE" id="PS50214"/>
    </source>
</evidence>
<dbReference type="GO" id="GO:0046872">
    <property type="term" value="F:metal ion binding"/>
    <property type="evidence" value="ECO:0007669"/>
    <property type="project" value="UniProtKB-KW"/>
</dbReference>
<dbReference type="Proteomes" id="UP000499080">
    <property type="component" value="Unassembled WGS sequence"/>
</dbReference>
<evidence type="ECO:0000313" key="6">
    <source>
        <dbReference type="EMBL" id="GBN97364.1"/>
    </source>
</evidence>
<dbReference type="Gene3D" id="3.40.390.10">
    <property type="entry name" value="Collagenase (Catalytic Domain)"/>
    <property type="match status" value="1"/>
</dbReference>
<dbReference type="Gene3D" id="4.10.70.10">
    <property type="entry name" value="Disintegrin domain"/>
    <property type="match status" value="1"/>
</dbReference>
<evidence type="ECO:0000313" key="7">
    <source>
        <dbReference type="Proteomes" id="UP000499080"/>
    </source>
</evidence>
<feature type="binding site" evidence="1">
    <location>
        <position position="392"/>
    </location>
    <ligand>
        <name>Zn(2+)</name>
        <dbReference type="ChEBI" id="CHEBI:29105"/>
        <note>catalytic</note>
    </ligand>
</feature>
<dbReference type="InterPro" id="IPR001590">
    <property type="entry name" value="Peptidase_M12B"/>
</dbReference>
<keyword evidence="1" id="KW-0479">Metal-binding</keyword>
<dbReference type="InterPro" id="IPR051489">
    <property type="entry name" value="ADAM_Metalloproteinase"/>
</dbReference>
<sequence>MHIVDILSSLSMPSGWLFLFVVMMGSSAHAESMYDHEVKNYELITPLVIPSEADRNPPAELEIQFRAFNRSFCLLLHEDLEFQDLEVESLEAHGPSKSVRVNFTFFEGTGNDSTDSVVAGYLCSEVLCGTFAEDGVVYFMESAEFFFSNSNYSRRAIIYRSEDVEGLVEDLWRKHGFNDSQKQRNSNPYLVRNLLFPASGNYFGRYYFPKGIDRSAQPGADYACRIEMVADHTLYQYFNKDIDTLSAFLYLHGKYADSVFRKTDFDGDGFKDNIRIVVKKVFVYKSANEANYPMAYAADLIDFLKRFTRRIQNHCLSVCLCYRRYSSQAIGRAYKPTSGIRGSPGGICQKVLKLQSGRSAYVPSSLNTAVVTIRNNRGQTLPLITTLLAVTHEIGHSFGSDHDPMDNLLCSPGGDKGYYLMHPKTTRELKDFSNVFSPCSRQEIHRTLQERGECLKVYAGTCGNGIREGDEECDCGWEGICKTLDRCCTPADAKTPEKPCTFRRSAGAQCSPKESPCCSDDCSVGTSNDTVCYHSDATCLVSYCEVNSSSCPVPQQAPDGYPCQSTSKTCLRGTCNSSVCLDNGLKACTCEERHLSCFVCCEKSNQCRPAHTIGLKNPWVNIFVALAGSPCNGSENFRCDGAGNCINVKARRIDEKVGQEVLWWTLAILIVVFVILLFMFLCLLRSHLAPSTLQVSSNSNLTS</sequence>
<feature type="binding site" evidence="1">
    <location>
        <position position="402"/>
    </location>
    <ligand>
        <name>Zn(2+)</name>
        <dbReference type="ChEBI" id="CHEBI:29105"/>
        <note>catalytic</note>
    </ligand>
</feature>
<dbReference type="PANTHER" id="PTHR45702:SF2">
    <property type="entry name" value="KUZBANIAN, ISOFORM A"/>
    <property type="match status" value="1"/>
</dbReference>